<feature type="binding site" evidence="14">
    <location>
        <begin position="80"/>
        <end position="81"/>
    </location>
    <ligand>
        <name>NAD(+)</name>
        <dbReference type="ChEBI" id="CHEBI:57540"/>
    </ligand>
</feature>
<dbReference type="NCBIfam" id="TIGR00575">
    <property type="entry name" value="dnlj"/>
    <property type="match status" value="1"/>
</dbReference>
<dbReference type="InterPro" id="IPR013839">
    <property type="entry name" value="DNAligase_adenylation"/>
</dbReference>
<feature type="binding site" evidence="14">
    <location>
        <position position="114"/>
    </location>
    <ligand>
        <name>NAD(+)</name>
        <dbReference type="ChEBI" id="CHEBI:57540"/>
    </ligand>
</feature>
<dbReference type="Gene3D" id="1.10.150.20">
    <property type="entry name" value="5' to 3' exonuclease, C-terminal subdomain"/>
    <property type="match status" value="2"/>
</dbReference>
<dbReference type="InterPro" id="IPR033136">
    <property type="entry name" value="DNA_ligase_CS"/>
</dbReference>
<comment type="function">
    <text evidence="1 14">DNA ligase that catalyzes the formation of phosphodiester linkages between 5'-phosphoryl and 3'-hydroxyl groups in double-stranded DNA using NAD as a coenzyme and as the energy source for the reaction. It is essential for DNA replication and repair of damaged DNA.</text>
</comment>
<dbReference type="SUPFAM" id="SSF52113">
    <property type="entry name" value="BRCT domain"/>
    <property type="match status" value="1"/>
</dbReference>
<feature type="active site" description="N6-AMP-lysine intermediate" evidence="14">
    <location>
        <position position="116"/>
    </location>
</feature>
<dbReference type="Proteomes" id="UP000316562">
    <property type="component" value="Unassembled WGS sequence"/>
</dbReference>
<organism evidence="17 18">
    <name type="scientific">Acididesulfobacter guangdongensis</name>
    <dbReference type="NCBI Taxonomy" id="2597225"/>
    <lineage>
        <taxon>Bacteria</taxon>
        <taxon>Deltaproteobacteria</taxon>
        <taxon>Candidatus Acidulodesulfobacterales</taxon>
        <taxon>Candidatus Acididesulfobacter</taxon>
    </lineage>
</organism>
<keyword evidence="7 14" id="KW-0227">DNA damage</keyword>
<dbReference type="Pfam" id="PF03120">
    <property type="entry name" value="OB_DNA_ligase"/>
    <property type="match status" value="1"/>
</dbReference>
<evidence type="ECO:0000313" key="18">
    <source>
        <dbReference type="Proteomes" id="UP000316562"/>
    </source>
</evidence>
<dbReference type="Gene3D" id="3.30.470.30">
    <property type="entry name" value="DNA ligase/mRNA capping enzyme"/>
    <property type="match status" value="1"/>
</dbReference>
<dbReference type="SMART" id="SM00532">
    <property type="entry name" value="LIGANc"/>
    <property type="match status" value="1"/>
</dbReference>
<keyword evidence="4 14" id="KW-0436">Ligase</keyword>
<comment type="caution">
    <text evidence="17">The sequence shown here is derived from an EMBL/GenBank/DDBJ whole genome shotgun (WGS) entry which is preliminary data.</text>
</comment>
<feature type="binding site" evidence="14">
    <location>
        <position position="427"/>
    </location>
    <ligand>
        <name>Zn(2+)</name>
        <dbReference type="ChEBI" id="CHEBI:29105"/>
    </ligand>
</feature>
<dbReference type="InterPro" id="IPR018239">
    <property type="entry name" value="DNA_ligase_AS"/>
</dbReference>
<dbReference type="SUPFAM" id="SSF47781">
    <property type="entry name" value="RuvA domain 2-like"/>
    <property type="match status" value="1"/>
</dbReference>
<dbReference type="HAMAP" id="MF_01588">
    <property type="entry name" value="DNA_ligase_A"/>
    <property type="match status" value="1"/>
</dbReference>
<accession>A0A519BGN0</accession>
<keyword evidence="9 14" id="KW-0460">Magnesium</keyword>
<feature type="binding site" evidence="14">
    <location>
        <position position="443"/>
    </location>
    <ligand>
        <name>Zn(2+)</name>
        <dbReference type="ChEBI" id="CHEBI:29105"/>
    </ligand>
</feature>
<dbReference type="SMART" id="SM00278">
    <property type="entry name" value="HhH1"/>
    <property type="match status" value="4"/>
</dbReference>
<protein>
    <recommendedName>
        <fullName evidence="3 14">DNA ligase</fullName>
        <ecNumber evidence="2 14">6.5.1.2</ecNumber>
    </recommendedName>
    <alternativeName>
        <fullName evidence="14">Polydeoxyribonucleotide synthase [NAD(+)]</fullName>
    </alternativeName>
</protein>
<dbReference type="GO" id="GO:0003677">
    <property type="term" value="F:DNA binding"/>
    <property type="evidence" value="ECO:0007669"/>
    <property type="project" value="InterPro"/>
</dbReference>
<dbReference type="Pfam" id="PF12826">
    <property type="entry name" value="HHH_2"/>
    <property type="match status" value="1"/>
</dbReference>
<keyword evidence="10 14" id="KW-0520">NAD</keyword>
<evidence type="ECO:0000256" key="5">
    <source>
        <dbReference type="ARBA" id="ARBA00022705"/>
    </source>
</evidence>
<dbReference type="GO" id="GO:0046872">
    <property type="term" value="F:metal ion binding"/>
    <property type="evidence" value="ECO:0007669"/>
    <property type="project" value="UniProtKB-KW"/>
</dbReference>
<evidence type="ECO:0000256" key="6">
    <source>
        <dbReference type="ARBA" id="ARBA00022723"/>
    </source>
</evidence>
<evidence type="ECO:0000256" key="15">
    <source>
        <dbReference type="RuleBase" id="RU000618"/>
    </source>
</evidence>
<dbReference type="InterPro" id="IPR001679">
    <property type="entry name" value="DNA_ligase"/>
</dbReference>
<dbReference type="Pfam" id="PF01653">
    <property type="entry name" value="DNA_ligase_aden"/>
    <property type="match status" value="1"/>
</dbReference>
<evidence type="ECO:0000256" key="3">
    <source>
        <dbReference type="ARBA" id="ARBA00013308"/>
    </source>
</evidence>
<keyword evidence="8 14" id="KW-0862">Zinc</keyword>
<keyword evidence="11 14" id="KW-0234">DNA repair</keyword>
<dbReference type="PANTHER" id="PTHR23389:SF9">
    <property type="entry name" value="DNA LIGASE"/>
    <property type="match status" value="1"/>
</dbReference>
<dbReference type="InterPro" id="IPR036420">
    <property type="entry name" value="BRCT_dom_sf"/>
</dbReference>
<dbReference type="NCBIfam" id="NF005932">
    <property type="entry name" value="PRK07956.1"/>
    <property type="match status" value="1"/>
</dbReference>
<feature type="binding site" evidence="14">
    <location>
        <position position="317"/>
    </location>
    <ligand>
        <name>NAD(+)</name>
        <dbReference type="ChEBI" id="CHEBI:57540"/>
    </ligand>
</feature>
<feature type="binding site" evidence="14">
    <location>
        <begin position="31"/>
        <end position="35"/>
    </location>
    <ligand>
        <name>NAD(+)</name>
        <dbReference type="ChEBI" id="CHEBI:57540"/>
    </ligand>
</feature>
<dbReference type="SUPFAM" id="SSF56091">
    <property type="entry name" value="DNA ligase/mRNA capping enzyme, catalytic domain"/>
    <property type="match status" value="1"/>
</dbReference>
<dbReference type="Pfam" id="PF14520">
    <property type="entry name" value="HHH_5"/>
    <property type="match status" value="1"/>
</dbReference>
<dbReference type="InterPro" id="IPR001357">
    <property type="entry name" value="BRCT_dom"/>
</dbReference>
<gene>
    <name evidence="14 17" type="primary">ligA</name>
    <name evidence="17" type="ORF">EVJ46_05205</name>
</gene>
<reference evidence="17 18" key="1">
    <citation type="journal article" date="2019" name="ISME J.">
        <title>Insights into ecological role of a new deltaproteobacterial order Candidatus Acidulodesulfobacterales by metagenomics and metatranscriptomics.</title>
        <authorList>
            <person name="Tan S."/>
            <person name="Liu J."/>
            <person name="Fang Y."/>
            <person name="Hedlund B.P."/>
            <person name="Lian Z.H."/>
            <person name="Huang L.Y."/>
            <person name="Li J.T."/>
            <person name="Huang L.N."/>
            <person name="Li W.J."/>
            <person name="Jiang H.C."/>
            <person name="Dong H.L."/>
            <person name="Shu W.S."/>
        </authorList>
    </citation>
    <scope>NUCLEOTIDE SEQUENCE [LARGE SCALE GENOMIC DNA]</scope>
    <source>
        <strain evidence="17">AP2</strain>
    </source>
</reference>
<sequence length="690" mass="77680">MDIRKRINELTDEVNYHNYLYYVLEDPVISDFEFDKLLKELSILEEKYPEYARADSPTKRVGGEPIEKFSQITHRIPMLSLDNTYSKEDVIEFDLKVKRFLNLPADKDIEYECELKFDGLAIELIYENGLFTVGSTRGDGITGEDVTENLKTIKTIPLRLIDKIQKPLKYIEVRGEVLMDKKAFKKLNEQRLKDNMPLFANPRNAAAGSIRQLDSKITSERNLVMFAYGIGEYSEELRFSTQFELMQKLKLLGFNINKETKIAKNINEALDYYEDIAAKRESFSFDIDGVVIKVNDIKFQEKLGELSKTPRWATAYKFIAKQATTVIRDIIVSVGRTGVLTPVAVLNSVIIGGVEVQRATLHNQDEIARKNINIGDTVLVERSGDVIPEVVKVVKKAGGVVNFQDSDYKNSESIGGRGNYFKIPNICPCCGSVAVIDGAAVRCINELACPCQIKASIVHFASKRAMDIEGLGEMLVDKFVENKLIKTVADIYYLHFEKENIEKLEGFGKKSIENLLNSIEKSKNIAYDRFIFALGIRHVGEHIAFLLIKYFKDIEGIKNASIEDLNSKFGIGEEIAKSIYNFFRLESNLDVISKLFAAGVNPHTVVSEKTGQSAVSPLYGKHFLFTGTLKNFSRDTAENAIKEKGAIAEKTVKKSLDYVVAGDEPGSKYTKAVKLGLKIIGEDDFMKLLN</sequence>
<dbReference type="PROSITE" id="PS01055">
    <property type="entry name" value="DNA_LIGASE_N1"/>
    <property type="match status" value="1"/>
</dbReference>
<dbReference type="GO" id="GO:0006281">
    <property type="term" value="P:DNA repair"/>
    <property type="evidence" value="ECO:0007669"/>
    <property type="project" value="UniProtKB-KW"/>
</dbReference>
<dbReference type="PROSITE" id="PS50172">
    <property type="entry name" value="BRCT"/>
    <property type="match status" value="1"/>
</dbReference>
<dbReference type="Pfam" id="PF22745">
    <property type="entry name" value="Nlig-Ia"/>
    <property type="match status" value="1"/>
</dbReference>
<feature type="binding site" evidence="14">
    <location>
        <position position="293"/>
    </location>
    <ligand>
        <name>NAD(+)</name>
        <dbReference type="ChEBI" id="CHEBI:57540"/>
    </ligand>
</feature>
<dbReference type="CDD" id="cd17748">
    <property type="entry name" value="BRCT_DNA_ligase_like"/>
    <property type="match status" value="1"/>
</dbReference>
<dbReference type="InterPro" id="IPR012340">
    <property type="entry name" value="NA-bd_OB-fold"/>
</dbReference>
<keyword evidence="6 14" id="KW-0479">Metal-binding</keyword>
<comment type="similarity">
    <text evidence="13 14">Belongs to the NAD-dependent DNA ligase family. LigA subfamily.</text>
</comment>
<dbReference type="FunFam" id="3.30.470.30:FF:000001">
    <property type="entry name" value="DNA ligase"/>
    <property type="match status" value="1"/>
</dbReference>
<feature type="binding site" evidence="14">
    <location>
        <position position="449"/>
    </location>
    <ligand>
        <name>Zn(2+)</name>
        <dbReference type="ChEBI" id="CHEBI:29105"/>
    </ligand>
</feature>
<dbReference type="FunFam" id="1.10.150.20:FF:000006">
    <property type="entry name" value="DNA ligase"/>
    <property type="match status" value="1"/>
</dbReference>
<dbReference type="EMBL" id="SGBC01000002">
    <property type="protein sequence ID" value="RZD16423.1"/>
    <property type="molecule type" value="Genomic_DNA"/>
</dbReference>
<evidence type="ECO:0000256" key="4">
    <source>
        <dbReference type="ARBA" id="ARBA00022598"/>
    </source>
</evidence>
<dbReference type="PROSITE" id="PS01056">
    <property type="entry name" value="DNA_LIGASE_N2"/>
    <property type="match status" value="1"/>
</dbReference>
<evidence type="ECO:0000256" key="11">
    <source>
        <dbReference type="ARBA" id="ARBA00023204"/>
    </source>
</evidence>
<evidence type="ECO:0000256" key="7">
    <source>
        <dbReference type="ARBA" id="ARBA00022763"/>
    </source>
</evidence>
<dbReference type="InterPro" id="IPR004150">
    <property type="entry name" value="NAD_DNA_ligase_OB"/>
</dbReference>
<feature type="domain" description="BRCT" evidence="16">
    <location>
        <begin position="613"/>
        <end position="690"/>
    </location>
</feature>
<feature type="binding site" evidence="14">
    <location>
        <position position="137"/>
    </location>
    <ligand>
        <name>NAD(+)</name>
        <dbReference type="ChEBI" id="CHEBI:57540"/>
    </ligand>
</feature>
<evidence type="ECO:0000256" key="8">
    <source>
        <dbReference type="ARBA" id="ARBA00022833"/>
    </source>
</evidence>
<dbReference type="PIRSF" id="PIRSF001604">
    <property type="entry name" value="LigA"/>
    <property type="match status" value="1"/>
</dbReference>
<dbReference type="GO" id="GO:0006260">
    <property type="term" value="P:DNA replication"/>
    <property type="evidence" value="ECO:0007669"/>
    <property type="project" value="UniProtKB-KW"/>
</dbReference>
<dbReference type="GO" id="GO:0003911">
    <property type="term" value="F:DNA ligase (NAD+) activity"/>
    <property type="evidence" value="ECO:0007669"/>
    <property type="project" value="UniProtKB-UniRule"/>
</dbReference>
<evidence type="ECO:0000256" key="14">
    <source>
        <dbReference type="HAMAP-Rule" id="MF_01588"/>
    </source>
</evidence>
<keyword evidence="14" id="KW-0464">Manganese</keyword>
<dbReference type="Gene3D" id="2.40.50.140">
    <property type="entry name" value="Nucleic acid-binding proteins"/>
    <property type="match status" value="1"/>
</dbReference>
<feature type="binding site" evidence="14">
    <location>
        <position position="176"/>
    </location>
    <ligand>
        <name>NAD(+)</name>
        <dbReference type="ChEBI" id="CHEBI:57540"/>
    </ligand>
</feature>
<dbReference type="InterPro" id="IPR013840">
    <property type="entry name" value="DNAligase_N"/>
</dbReference>
<evidence type="ECO:0000256" key="2">
    <source>
        <dbReference type="ARBA" id="ARBA00012722"/>
    </source>
</evidence>
<evidence type="ECO:0000259" key="16">
    <source>
        <dbReference type="PROSITE" id="PS50172"/>
    </source>
</evidence>
<dbReference type="AlphaFoldDB" id="A0A519BGN0"/>
<dbReference type="Gene3D" id="3.40.50.10190">
    <property type="entry name" value="BRCT domain"/>
    <property type="match status" value="1"/>
</dbReference>
<evidence type="ECO:0000256" key="9">
    <source>
        <dbReference type="ARBA" id="ARBA00022842"/>
    </source>
</evidence>
<evidence type="ECO:0000256" key="13">
    <source>
        <dbReference type="ARBA" id="ARBA00060881"/>
    </source>
</evidence>
<dbReference type="InterPro" id="IPR041663">
    <property type="entry name" value="DisA/LigA_HHH"/>
</dbReference>
<proteinExistence type="inferred from homology"/>
<dbReference type="EC" id="6.5.1.2" evidence="2 14"/>
<evidence type="ECO:0000313" key="17">
    <source>
        <dbReference type="EMBL" id="RZD16423.1"/>
    </source>
</evidence>
<name>A0A519BGN0_ACIG2</name>
<dbReference type="SMART" id="SM00292">
    <property type="entry name" value="BRCT"/>
    <property type="match status" value="1"/>
</dbReference>
<dbReference type="CDD" id="cd00114">
    <property type="entry name" value="LIGANc"/>
    <property type="match status" value="1"/>
</dbReference>
<dbReference type="InterPro" id="IPR010994">
    <property type="entry name" value="RuvA_2-like"/>
</dbReference>
<dbReference type="FunFam" id="1.10.287.610:FF:000002">
    <property type="entry name" value="DNA ligase"/>
    <property type="match status" value="1"/>
</dbReference>
<dbReference type="FunFam" id="2.40.50.140:FF:000012">
    <property type="entry name" value="DNA ligase"/>
    <property type="match status" value="1"/>
</dbReference>
<dbReference type="SUPFAM" id="SSF50249">
    <property type="entry name" value="Nucleic acid-binding proteins"/>
    <property type="match status" value="1"/>
</dbReference>
<dbReference type="InterPro" id="IPR003583">
    <property type="entry name" value="Hlx-hairpin-Hlx_DNA-bd_motif"/>
</dbReference>
<comment type="cofactor">
    <cofactor evidence="14">
        <name>Mg(2+)</name>
        <dbReference type="ChEBI" id="CHEBI:18420"/>
    </cofactor>
    <cofactor evidence="14">
        <name>Mn(2+)</name>
        <dbReference type="ChEBI" id="CHEBI:29035"/>
    </cofactor>
</comment>
<keyword evidence="5 14" id="KW-0235">DNA replication</keyword>
<dbReference type="PANTHER" id="PTHR23389">
    <property type="entry name" value="CHROMOSOME TRANSMISSION FIDELITY FACTOR 18"/>
    <property type="match status" value="1"/>
</dbReference>
<evidence type="ECO:0000256" key="10">
    <source>
        <dbReference type="ARBA" id="ARBA00023027"/>
    </source>
</evidence>
<evidence type="ECO:0000256" key="1">
    <source>
        <dbReference type="ARBA" id="ARBA00004067"/>
    </source>
</evidence>
<comment type="catalytic activity">
    <reaction evidence="12 14 15">
        <text>NAD(+) + (deoxyribonucleotide)n-3'-hydroxyl + 5'-phospho-(deoxyribonucleotide)m = (deoxyribonucleotide)n+m + AMP + beta-nicotinamide D-nucleotide.</text>
        <dbReference type="EC" id="6.5.1.2"/>
    </reaction>
</comment>
<dbReference type="FunFam" id="1.10.150.20:FF:000007">
    <property type="entry name" value="DNA ligase"/>
    <property type="match status" value="1"/>
</dbReference>
<dbReference type="Gene3D" id="1.10.287.610">
    <property type="entry name" value="Helix hairpin bin"/>
    <property type="match status" value="1"/>
</dbReference>
<dbReference type="GO" id="GO:0005829">
    <property type="term" value="C:cytosol"/>
    <property type="evidence" value="ECO:0007669"/>
    <property type="project" value="TreeGrafter"/>
</dbReference>
<evidence type="ECO:0000256" key="12">
    <source>
        <dbReference type="ARBA" id="ARBA00034005"/>
    </source>
</evidence>
<dbReference type="Pfam" id="PF00533">
    <property type="entry name" value="BRCT"/>
    <property type="match status" value="1"/>
</dbReference>
<feature type="binding site" evidence="14">
    <location>
        <position position="430"/>
    </location>
    <ligand>
        <name>Zn(2+)</name>
        <dbReference type="ChEBI" id="CHEBI:29105"/>
    </ligand>
</feature>